<organism evidence="2 3">
    <name type="scientific">Williamsia herbipolensis</name>
    <dbReference type="NCBI Taxonomy" id="1603258"/>
    <lineage>
        <taxon>Bacteria</taxon>
        <taxon>Bacillati</taxon>
        <taxon>Actinomycetota</taxon>
        <taxon>Actinomycetes</taxon>
        <taxon>Mycobacteriales</taxon>
        <taxon>Nocardiaceae</taxon>
        <taxon>Williamsia</taxon>
    </lineage>
</organism>
<gene>
    <name evidence="2" type="ORF">OG579_06635</name>
</gene>
<dbReference type="EMBL" id="CP108021">
    <property type="protein sequence ID" value="WUM21458.1"/>
    <property type="molecule type" value="Genomic_DNA"/>
</dbReference>
<accession>A0AAU4K601</accession>
<feature type="region of interest" description="Disordered" evidence="1">
    <location>
        <begin position="1"/>
        <end position="23"/>
    </location>
</feature>
<dbReference type="KEGG" id="whr:OG579_06635"/>
<feature type="compositionally biased region" description="Low complexity" evidence="1">
    <location>
        <begin position="12"/>
        <end position="23"/>
    </location>
</feature>
<evidence type="ECO:0000313" key="2">
    <source>
        <dbReference type="EMBL" id="WUM21458.1"/>
    </source>
</evidence>
<feature type="region of interest" description="Disordered" evidence="1">
    <location>
        <begin position="112"/>
        <end position="142"/>
    </location>
</feature>
<keyword evidence="3" id="KW-1185">Reference proteome</keyword>
<evidence type="ECO:0000256" key="1">
    <source>
        <dbReference type="SAM" id="MobiDB-lite"/>
    </source>
</evidence>
<feature type="region of interest" description="Disordered" evidence="1">
    <location>
        <begin position="70"/>
        <end position="93"/>
    </location>
</feature>
<proteinExistence type="predicted"/>
<sequence>MSHDDPITEEIPAQPAARRRPSAPTVVRALSGITVLAVLASATWYADAGRRVVVTTPAVAQQAAMVAPASPPAGAAQGAATPTSPRPAPAAPAANAPAAAVAITPGGGGATLPGATAITPGTGANPATPIAPGAGAPGSSTQIGAGGAGLSVAPITEQAACPIGLPKPDKTGGLSSIVELSPMFGPFASEVFALGPAIQPLMQFAGPFLAELEPVIHQNLPWLTPILNQIAGAGTVVLQAILPFYGPYREQFIAAEGRWAAAVAPALASAYQSPAAACLTAFEGQLIRSAKGNRVTAPSLAHPGRVVTLGPRR</sequence>
<name>A0AAU4K601_9NOCA</name>
<reference evidence="2 3" key="1">
    <citation type="submission" date="2022-10" db="EMBL/GenBank/DDBJ databases">
        <title>The complete genomes of actinobacterial strains from the NBC collection.</title>
        <authorList>
            <person name="Joergensen T.S."/>
            <person name="Alvarez Arevalo M."/>
            <person name="Sterndorff E.B."/>
            <person name="Faurdal D."/>
            <person name="Vuksanovic O."/>
            <person name="Mourched A.-S."/>
            <person name="Charusanti P."/>
            <person name="Shaw S."/>
            <person name="Blin K."/>
            <person name="Weber T."/>
        </authorList>
    </citation>
    <scope>NUCLEOTIDE SEQUENCE [LARGE SCALE GENOMIC DNA]</scope>
    <source>
        <strain evidence="2 3">NBC_00319</strain>
    </source>
</reference>
<dbReference type="AlphaFoldDB" id="A0AAU4K601"/>
<feature type="compositionally biased region" description="Low complexity" evidence="1">
    <location>
        <begin position="70"/>
        <end position="83"/>
    </location>
</feature>
<protein>
    <submittedName>
        <fullName evidence="2">Uncharacterized protein</fullName>
    </submittedName>
</protein>
<feature type="compositionally biased region" description="Low complexity" evidence="1">
    <location>
        <begin position="112"/>
        <end position="138"/>
    </location>
</feature>
<evidence type="ECO:0000313" key="3">
    <source>
        <dbReference type="Proteomes" id="UP001432128"/>
    </source>
</evidence>
<dbReference type="Proteomes" id="UP001432128">
    <property type="component" value="Chromosome"/>
</dbReference>
<dbReference type="RefSeq" id="WP_328858525.1">
    <property type="nucleotide sequence ID" value="NZ_CP108021.1"/>
</dbReference>